<evidence type="ECO:0000256" key="3">
    <source>
        <dbReference type="ARBA" id="ARBA00022729"/>
    </source>
</evidence>
<keyword evidence="3" id="KW-0732">Signal</keyword>
<dbReference type="AlphaFoldDB" id="A0A328DH07"/>
<dbReference type="GO" id="GO:0004252">
    <property type="term" value="F:serine-type endopeptidase activity"/>
    <property type="evidence" value="ECO:0007669"/>
    <property type="project" value="InterPro"/>
</dbReference>
<comment type="caution">
    <text evidence="8">The sequence shown here is derived from an EMBL/GenBank/DDBJ whole genome shotgun (WGS) entry which is preliminary data.</text>
</comment>
<sequence length="69" mass="7486">MAPEVDILAAFPSTNCVARYQISSGTSMSAPHVAGVVALVKAEYRDWSPRAIHSALVTIGYNDNKFEFN</sequence>
<evidence type="ECO:0000256" key="2">
    <source>
        <dbReference type="ARBA" id="ARBA00022670"/>
    </source>
</evidence>
<dbReference type="InterPro" id="IPR023828">
    <property type="entry name" value="Peptidase_S8_Ser-AS"/>
</dbReference>
<keyword evidence="2" id="KW-0645">Protease</keyword>
<keyword evidence="9" id="KW-1185">Reference proteome</keyword>
<evidence type="ECO:0000259" key="7">
    <source>
        <dbReference type="Pfam" id="PF00082"/>
    </source>
</evidence>
<dbReference type="PROSITE" id="PS00138">
    <property type="entry name" value="SUBTILASE_SER"/>
    <property type="match status" value="1"/>
</dbReference>
<dbReference type="Pfam" id="PF00082">
    <property type="entry name" value="Peptidase_S8"/>
    <property type="match status" value="1"/>
</dbReference>
<protein>
    <recommendedName>
        <fullName evidence="7">Peptidase S8/S53 domain-containing protein</fullName>
    </recommendedName>
</protein>
<reference evidence="8 9" key="1">
    <citation type="submission" date="2018-06" db="EMBL/GenBank/DDBJ databases">
        <title>The Genome of Cuscuta australis (Dodder) Provides Insight into the Evolution of Plant Parasitism.</title>
        <authorList>
            <person name="Liu H."/>
        </authorList>
    </citation>
    <scope>NUCLEOTIDE SEQUENCE [LARGE SCALE GENOMIC DNA]</scope>
    <source>
        <strain evidence="9">cv. Yunnan</strain>
        <tissue evidence="8">Vines</tissue>
    </source>
</reference>
<dbReference type="EMBL" id="NQVE01000152">
    <property type="protein sequence ID" value="RAL43858.1"/>
    <property type="molecule type" value="Genomic_DNA"/>
</dbReference>
<keyword evidence="5" id="KW-0720">Serine protease</keyword>
<organism evidence="8 9">
    <name type="scientific">Cuscuta australis</name>
    <dbReference type="NCBI Taxonomy" id="267555"/>
    <lineage>
        <taxon>Eukaryota</taxon>
        <taxon>Viridiplantae</taxon>
        <taxon>Streptophyta</taxon>
        <taxon>Embryophyta</taxon>
        <taxon>Tracheophyta</taxon>
        <taxon>Spermatophyta</taxon>
        <taxon>Magnoliopsida</taxon>
        <taxon>eudicotyledons</taxon>
        <taxon>Gunneridae</taxon>
        <taxon>Pentapetalae</taxon>
        <taxon>asterids</taxon>
        <taxon>lamiids</taxon>
        <taxon>Solanales</taxon>
        <taxon>Convolvulaceae</taxon>
        <taxon>Cuscuteae</taxon>
        <taxon>Cuscuta</taxon>
        <taxon>Cuscuta subgen. Grammica</taxon>
        <taxon>Cuscuta sect. Cleistogrammica</taxon>
    </lineage>
</organism>
<evidence type="ECO:0000256" key="5">
    <source>
        <dbReference type="ARBA" id="ARBA00022825"/>
    </source>
</evidence>
<dbReference type="InterPro" id="IPR036852">
    <property type="entry name" value="Peptidase_S8/S53_dom_sf"/>
</dbReference>
<evidence type="ECO:0000256" key="1">
    <source>
        <dbReference type="ARBA" id="ARBA00011073"/>
    </source>
</evidence>
<evidence type="ECO:0000313" key="9">
    <source>
        <dbReference type="Proteomes" id="UP000249390"/>
    </source>
</evidence>
<keyword evidence="4" id="KW-0378">Hydrolase</keyword>
<gene>
    <name evidence="8" type="ORF">DM860_014359</name>
</gene>
<dbReference type="SUPFAM" id="SSF52743">
    <property type="entry name" value="Subtilisin-like"/>
    <property type="match status" value="1"/>
</dbReference>
<proteinExistence type="inferred from homology"/>
<evidence type="ECO:0000256" key="4">
    <source>
        <dbReference type="ARBA" id="ARBA00022801"/>
    </source>
</evidence>
<name>A0A328DH07_9ASTE</name>
<dbReference type="InterPro" id="IPR045051">
    <property type="entry name" value="SBT"/>
</dbReference>
<comment type="caution">
    <text evidence="6">Lacks conserved residue(s) required for the propagation of feature annotation.</text>
</comment>
<dbReference type="GO" id="GO:0006508">
    <property type="term" value="P:proteolysis"/>
    <property type="evidence" value="ECO:0007669"/>
    <property type="project" value="UniProtKB-KW"/>
</dbReference>
<feature type="domain" description="Peptidase S8/S53" evidence="7">
    <location>
        <begin position="15"/>
        <end position="58"/>
    </location>
</feature>
<evidence type="ECO:0000313" key="8">
    <source>
        <dbReference type="EMBL" id="RAL43858.1"/>
    </source>
</evidence>
<evidence type="ECO:0000256" key="6">
    <source>
        <dbReference type="PROSITE-ProRule" id="PRU01240"/>
    </source>
</evidence>
<comment type="similarity">
    <text evidence="1 6">Belongs to the peptidase S8 family.</text>
</comment>
<dbReference type="PROSITE" id="PS51892">
    <property type="entry name" value="SUBTILASE"/>
    <property type="match status" value="1"/>
</dbReference>
<dbReference type="PANTHER" id="PTHR10795">
    <property type="entry name" value="PROPROTEIN CONVERTASE SUBTILISIN/KEXIN"/>
    <property type="match status" value="1"/>
</dbReference>
<accession>A0A328DH07</accession>
<dbReference type="InterPro" id="IPR000209">
    <property type="entry name" value="Peptidase_S8/S53_dom"/>
</dbReference>
<dbReference type="Proteomes" id="UP000249390">
    <property type="component" value="Unassembled WGS sequence"/>
</dbReference>
<dbReference type="Gene3D" id="3.40.50.200">
    <property type="entry name" value="Peptidase S8/S53 domain"/>
    <property type="match status" value="1"/>
</dbReference>